<dbReference type="VEuPathDB" id="VectorBase:AFUN2_012354"/>
<dbReference type="GO" id="GO:0005549">
    <property type="term" value="F:odorant binding"/>
    <property type="evidence" value="ECO:0007669"/>
    <property type="project" value="InterPro"/>
</dbReference>
<feature type="chain" id="PRO_5030038354" evidence="5">
    <location>
        <begin position="22"/>
        <end position="169"/>
    </location>
</feature>
<evidence type="ECO:0000256" key="3">
    <source>
        <dbReference type="ARBA" id="ARBA00022525"/>
    </source>
</evidence>
<dbReference type="SUPFAM" id="SSF47565">
    <property type="entry name" value="Insect pheromone/odorant-binding proteins"/>
    <property type="match status" value="1"/>
</dbReference>
<dbReference type="InterPro" id="IPR036728">
    <property type="entry name" value="PBP_GOBP_sf"/>
</dbReference>
<dbReference type="STRING" id="62324.A0A1Y9HDX5"/>
<proteinExistence type="inferred from homology"/>
<dbReference type="SMART" id="SM00708">
    <property type="entry name" value="PhBP"/>
    <property type="match status" value="1"/>
</dbReference>
<protein>
    <submittedName>
        <fullName evidence="6">Uncharacterized protein</fullName>
    </submittedName>
</protein>
<feature type="signal peptide" evidence="5">
    <location>
        <begin position="1"/>
        <end position="21"/>
    </location>
</feature>
<accession>A0A1Y9HDX5</accession>
<reference evidence="6" key="1">
    <citation type="submission" date="2020-05" db="UniProtKB">
        <authorList>
            <consortium name="EnsemblMetazoa"/>
        </authorList>
    </citation>
    <scope>IDENTIFICATION</scope>
    <source>
        <strain evidence="6">FUMOZ</strain>
    </source>
</reference>
<name>A0A1Y9HDX5_ANOFN</name>
<organism evidence="6">
    <name type="scientific">Anopheles funestus</name>
    <name type="common">African malaria mosquito</name>
    <dbReference type="NCBI Taxonomy" id="62324"/>
    <lineage>
        <taxon>Eukaryota</taxon>
        <taxon>Metazoa</taxon>
        <taxon>Ecdysozoa</taxon>
        <taxon>Arthropoda</taxon>
        <taxon>Hexapoda</taxon>
        <taxon>Insecta</taxon>
        <taxon>Pterygota</taxon>
        <taxon>Neoptera</taxon>
        <taxon>Endopterygota</taxon>
        <taxon>Diptera</taxon>
        <taxon>Nematocera</taxon>
        <taxon>Culicoidea</taxon>
        <taxon>Culicidae</taxon>
        <taxon>Anophelinae</taxon>
        <taxon>Anopheles</taxon>
    </lineage>
</organism>
<evidence type="ECO:0000313" key="6">
    <source>
        <dbReference type="EnsemblMetazoa" id="AFUN016454-PA"/>
    </source>
</evidence>
<dbReference type="AlphaFoldDB" id="A0A1Y9HDX5"/>
<comment type="similarity">
    <text evidence="2">Belongs to the PBP/GOBP family.</text>
</comment>
<dbReference type="VEuPathDB" id="VectorBase:AFUN016454"/>
<evidence type="ECO:0000256" key="2">
    <source>
        <dbReference type="ARBA" id="ARBA00008098"/>
    </source>
</evidence>
<dbReference type="InterPro" id="IPR006170">
    <property type="entry name" value="PBP/GOBP"/>
</dbReference>
<dbReference type="EnsemblMetazoa" id="AFUN016454-RA">
    <property type="protein sequence ID" value="AFUN016454-PA"/>
    <property type="gene ID" value="AFUN016454"/>
</dbReference>
<dbReference type="Gene3D" id="1.10.238.20">
    <property type="entry name" value="Pheromone/general odorant binding protein domain"/>
    <property type="match status" value="1"/>
</dbReference>
<dbReference type="Pfam" id="PF01395">
    <property type="entry name" value="PBP_GOBP"/>
    <property type="match status" value="1"/>
</dbReference>
<keyword evidence="3" id="KW-0964">Secreted</keyword>
<evidence type="ECO:0000256" key="1">
    <source>
        <dbReference type="ARBA" id="ARBA00004613"/>
    </source>
</evidence>
<dbReference type="FunFam" id="1.10.238.20:FF:000008">
    <property type="entry name" value="D7-related 4 protein"/>
    <property type="match status" value="1"/>
</dbReference>
<keyword evidence="4 5" id="KW-0732">Signal</keyword>
<sequence>MLGKNLLKVALLWCILSLVKAREEETVEQCEKVMPQSLKGRICEIRQYTPVKGQDMDNHMQCVLQVIGFVEESGDVVFQELLGLLKMTDSKQDHVGNIKTCKAEVDQVASSSKANKFYTCFLKTSSSQAFKMAFDYVELLLAGKIRSDMPFDANRVSMLMKQIDDGLCA</sequence>
<comment type="subcellular location">
    <subcellularLocation>
        <location evidence="1">Secreted</location>
    </subcellularLocation>
</comment>
<dbReference type="GO" id="GO:0005576">
    <property type="term" value="C:extracellular region"/>
    <property type="evidence" value="ECO:0007669"/>
    <property type="project" value="UniProtKB-SubCell"/>
</dbReference>
<evidence type="ECO:0000256" key="5">
    <source>
        <dbReference type="SAM" id="SignalP"/>
    </source>
</evidence>
<evidence type="ECO:0000256" key="4">
    <source>
        <dbReference type="ARBA" id="ARBA00022729"/>
    </source>
</evidence>